<comment type="caution">
    <text evidence="2">The sequence shown here is derived from an EMBL/GenBank/DDBJ whole genome shotgun (WGS) entry which is preliminary data.</text>
</comment>
<dbReference type="RefSeq" id="WP_023977426.1">
    <property type="nucleotide sequence ID" value="NZ_CBLX010000009.1"/>
</dbReference>
<dbReference type="Proteomes" id="UP000027583">
    <property type="component" value="Unassembled WGS sequence"/>
</dbReference>
<name>A0A060QJF3_9PROT</name>
<keyword evidence="1" id="KW-0472">Membrane</keyword>
<feature type="transmembrane region" description="Helical" evidence="1">
    <location>
        <begin position="37"/>
        <end position="57"/>
    </location>
</feature>
<reference evidence="2 3" key="1">
    <citation type="journal article" date="2014" name="Genome Biol. Evol.">
        <title>Acetic acid bacteria genomes reveal functional traits for adaptation to life in insect guts.</title>
        <authorList>
            <person name="Chouaia B."/>
            <person name="Gaiarsa S."/>
            <person name="Crotti E."/>
            <person name="Comandatore F."/>
            <person name="Degli Esposti M."/>
            <person name="Ricci I."/>
            <person name="Alma A."/>
            <person name="Favia G."/>
            <person name="Bandi C."/>
            <person name="Daffonchio D."/>
        </authorList>
    </citation>
    <scope>NUCLEOTIDE SEQUENCE [LARGE SCALE GENOMIC DNA]</scope>
    <source>
        <strain evidence="2 3">SF2.1</strain>
    </source>
</reference>
<accession>A0A060QJF3</accession>
<evidence type="ECO:0000313" key="3">
    <source>
        <dbReference type="Proteomes" id="UP000027583"/>
    </source>
</evidence>
<evidence type="ECO:0000313" key="2">
    <source>
        <dbReference type="EMBL" id="CDG39371.1"/>
    </source>
</evidence>
<proteinExistence type="predicted"/>
<organism evidence="2 3">
    <name type="scientific">Asaia bogorensis</name>
    <dbReference type="NCBI Taxonomy" id="91915"/>
    <lineage>
        <taxon>Bacteria</taxon>
        <taxon>Pseudomonadati</taxon>
        <taxon>Pseudomonadota</taxon>
        <taxon>Alphaproteobacteria</taxon>
        <taxon>Acetobacterales</taxon>
        <taxon>Acetobacteraceae</taxon>
        <taxon>Asaia</taxon>
    </lineage>
</organism>
<sequence>MLKSSLVVLAALITWAASSLLAPLGMPNFSSLTDSLDLFGEVLFAAGILMMFVRLALNSYRSNLSAGSPIGQTRRS</sequence>
<keyword evidence="1" id="KW-0812">Transmembrane</keyword>
<gene>
    <name evidence="2" type="ORF">ASAP_1326</name>
</gene>
<protein>
    <submittedName>
        <fullName evidence="2">Uncharacterized protein</fullName>
    </submittedName>
</protein>
<dbReference type="EMBL" id="CBLX010000009">
    <property type="protein sequence ID" value="CDG39371.1"/>
    <property type="molecule type" value="Genomic_DNA"/>
</dbReference>
<dbReference type="AlphaFoldDB" id="A0A060QJF3"/>
<reference evidence="2 3" key="2">
    <citation type="journal article" date="2014" name="PLoS ONE">
        <title>Evolution of mitochondria reconstructed from the energy metabolism of living bacteria.</title>
        <authorList>
            <person name="Degli Esposti M."/>
            <person name="Chouaia B."/>
            <person name="Comandatore F."/>
            <person name="Crotti E."/>
            <person name="Sassera D."/>
            <person name="Lievens P.M."/>
            <person name="Daffonchio D."/>
            <person name="Bandi C."/>
        </authorList>
    </citation>
    <scope>NUCLEOTIDE SEQUENCE [LARGE SCALE GENOMIC DNA]</scope>
    <source>
        <strain evidence="2 3">SF2.1</strain>
    </source>
</reference>
<evidence type="ECO:0000256" key="1">
    <source>
        <dbReference type="SAM" id="Phobius"/>
    </source>
</evidence>
<keyword evidence="1" id="KW-1133">Transmembrane helix</keyword>